<dbReference type="AlphaFoldDB" id="V4Q759"/>
<dbReference type="Proteomes" id="UP000017837">
    <property type="component" value="Unassembled WGS sequence"/>
</dbReference>
<evidence type="ECO:0000313" key="2">
    <source>
        <dbReference type="EMBL" id="ESQ93670.1"/>
    </source>
</evidence>
<evidence type="ECO:0000256" key="1">
    <source>
        <dbReference type="SAM" id="SignalP"/>
    </source>
</evidence>
<proteinExistence type="predicted"/>
<accession>V4Q759</accession>
<dbReference type="STRING" id="1121022.GCA_000376105_02029"/>
<evidence type="ECO:0000313" key="3">
    <source>
        <dbReference type="Proteomes" id="UP000017837"/>
    </source>
</evidence>
<gene>
    <name evidence="2" type="ORF">ABENE_04960</name>
</gene>
<dbReference type="PATRIC" id="fig|1121022.4.peg.986"/>
<sequence length="195" mass="20931">MISQIFKAMMLTGGLAALAAPCMAQDIADAHPSNQYALAAGDVATSAVAQLNDAAENSRLHEKVELYKQLMELNGVSRNVRQVISNTKIATRLIVIDRAGLTTLTPEQDARYNKIADGILLDTQNTLIDNIAMAQAPAFSAEEIQQLITANASIAAAKYNAGKFMGQDEAATQVQNYMIEAVIKIIKTFTESQAS</sequence>
<feature type="chain" id="PRO_5004724658" description="DUF4142 domain-containing protein" evidence="1">
    <location>
        <begin position="20"/>
        <end position="195"/>
    </location>
</feature>
<name>V4Q759_9CAUL</name>
<comment type="caution">
    <text evidence="2">The sequence shown here is derived from an EMBL/GenBank/DDBJ whole genome shotgun (WGS) entry which is preliminary data.</text>
</comment>
<reference evidence="2 3" key="1">
    <citation type="journal article" date="2014" name="Nature">
        <title>Sequential evolution of bacterial morphology by co-option of a developmental regulator.</title>
        <authorList>
            <person name="Jiang C."/>
            <person name="Brown P.J."/>
            <person name="Ducret A."/>
            <person name="Brun Y.V."/>
        </authorList>
    </citation>
    <scope>NUCLEOTIDE SEQUENCE [LARGE SCALE GENOMIC DNA]</scope>
    <source>
        <strain evidence="2 3">DSM 16100</strain>
    </source>
</reference>
<protein>
    <recommendedName>
        <fullName evidence="4">DUF4142 domain-containing protein</fullName>
    </recommendedName>
</protein>
<dbReference type="EMBL" id="AWGB01000007">
    <property type="protein sequence ID" value="ESQ93670.1"/>
    <property type="molecule type" value="Genomic_DNA"/>
</dbReference>
<dbReference type="RefSeq" id="WP_023447275.1">
    <property type="nucleotide sequence ID" value="NZ_AQWM01000007.1"/>
</dbReference>
<keyword evidence="1" id="KW-0732">Signal</keyword>
<evidence type="ECO:0008006" key="4">
    <source>
        <dbReference type="Google" id="ProtNLM"/>
    </source>
</evidence>
<feature type="signal peptide" evidence="1">
    <location>
        <begin position="1"/>
        <end position="19"/>
    </location>
</feature>
<organism evidence="2 3">
    <name type="scientific">Asticcacaulis benevestitus DSM 16100 = ATCC BAA-896</name>
    <dbReference type="NCBI Taxonomy" id="1121022"/>
    <lineage>
        <taxon>Bacteria</taxon>
        <taxon>Pseudomonadati</taxon>
        <taxon>Pseudomonadota</taxon>
        <taxon>Alphaproteobacteria</taxon>
        <taxon>Caulobacterales</taxon>
        <taxon>Caulobacteraceae</taxon>
        <taxon>Asticcacaulis</taxon>
    </lineage>
</organism>
<keyword evidence="3" id="KW-1185">Reference proteome</keyword>